<reference evidence="7 8" key="1">
    <citation type="journal article" date="2018" name="Front. Microbiol.">
        <title>Prospects for Fungal Bioremediation of Acidic Radioactive Waste Sites: Characterization and Genome Sequence of Rhodotorula taiwanensis MD1149.</title>
        <authorList>
            <person name="Tkavc R."/>
            <person name="Matrosova V.Y."/>
            <person name="Grichenko O.E."/>
            <person name="Gostincar C."/>
            <person name="Volpe R.P."/>
            <person name="Klimenkova P."/>
            <person name="Gaidamakova E.K."/>
            <person name="Zhou C.E."/>
            <person name="Stewart B.J."/>
            <person name="Lyman M.G."/>
            <person name="Malfatti S.A."/>
            <person name="Rubinfeld B."/>
            <person name="Courtot M."/>
            <person name="Singh J."/>
            <person name="Dalgard C.L."/>
            <person name="Hamilton T."/>
            <person name="Frey K.G."/>
            <person name="Gunde-Cimerman N."/>
            <person name="Dugan L."/>
            <person name="Daly M.J."/>
        </authorList>
    </citation>
    <scope>NUCLEOTIDE SEQUENCE [LARGE SCALE GENOMIC DNA]</scope>
    <source>
        <strain evidence="7 8">MD1149</strain>
    </source>
</reference>
<feature type="region of interest" description="Disordered" evidence="5">
    <location>
        <begin position="529"/>
        <end position="563"/>
    </location>
</feature>
<accession>A0A2S5B6L1</accession>
<feature type="region of interest" description="Disordered" evidence="5">
    <location>
        <begin position="1"/>
        <end position="108"/>
    </location>
</feature>
<comment type="caution">
    <text evidence="7">The sequence shown here is derived from an EMBL/GenBank/DDBJ whole genome shotgun (WGS) entry which is preliminary data.</text>
</comment>
<evidence type="ECO:0000256" key="3">
    <source>
        <dbReference type="ARBA" id="ARBA00022989"/>
    </source>
</evidence>
<feature type="transmembrane region" description="Helical" evidence="6">
    <location>
        <begin position="354"/>
        <end position="373"/>
    </location>
</feature>
<dbReference type="AlphaFoldDB" id="A0A2S5B6L1"/>
<gene>
    <name evidence="7" type="ORF">BMF94_4571</name>
</gene>
<dbReference type="STRING" id="741276.A0A2S5B6L1"/>
<keyword evidence="8" id="KW-1185">Reference proteome</keyword>
<feature type="transmembrane region" description="Helical" evidence="6">
    <location>
        <begin position="269"/>
        <end position="286"/>
    </location>
</feature>
<feature type="compositionally biased region" description="Low complexity" evidence="5">
    <location>
        <begin position="69"/>
        <end position="83"/>
    </location>
</feature>
<feature type="compositionally biased region" description="Basic and acidic residues" evidence="5">
    <location>
        <begin position="92"/>
        <end position="103"/>
    </location>
</feature>
<feature type="transmembrane region" description="Helical" evidence="6">
    <location>
        <begin position="173"/>
        <end position="196"/>
    </location>
</feature>
<dbReference type="PANTHER" id="PTHR23502">
    <property type="entry name" value="MAJOR FACILITATOR SUPERFAMILY"/>
    <property type="match status" value="1"/>
</dbReference>
<dbReference type="EMBL" id="PJQD01000049">
    <property type="protein sequence ID" value="POY72414.1"/>
    <property type="molecule type" value="Genomic_DNA"/>
</dbReference>
<dbReference type="OrthoDB" id="5376138at2759"/>
<feature type="transmembrane region" description="Helical" evidence="6">
    <location>
        <begin position="393"/>
        <end position="411"/>
    </location>
</feature>
<dbReference type="GO" id="GO:0005886">
    <property type="term" value="C:plasma membrane"/>
    <property type="evidence" value="ECO:0007669"/>
    <property type="project" value="TreeGrafter"/>
</dbReference>
<evidence type="ECO:0000256" key="2">
    <source>
        <dbReference type="ARBA" id="ARBA00022692"/>
    </source>
</evidence>
<feature type="transmembrane region" description="Helical" evidence="6">
    <location>
        <begin position="238"/>
        <end position="257"/>
    </location>
</feature>
<evidence type="ECO:0000256" key="6">
    <source>
        <dbReference type="SAM" id="Phobius"/>
    </source>
</evidence>
<protein>
    <recommendedName>
        <fullName evidence="9">Major facilitator superfamily (MFS) profile domain-containing protein</fullName>
    </recommendedName>
</protein>
<keyword evidence="2 6" id="KW-0812">Transmembrane</keyword>
<feature type="compositionally biased region" description="Basic residues" evidence="5">
    <location>
        <begin position="35"/>
        <end position="47"/>
    </location>
</feature>
<dbReference type="Gene3D" id="1.20.1250.20">
    <property type="entry name" value="MFS general substrate transporter like domains"/>
    <property type="match status" value="1"/>
</dbReference>
<name>A0A2S5B6L1_9BASI</name>
<dbReference type="SUPFAM" id="SSF103473">
    <property type="entry name" value="MFS general substrate transporter"/>
    <property type="match status" value="1"/>
</dbReference>
<feature type="transmembrane region" description="Helical" evidence="6">
    <location>
        <begin position="208"/>
        <end position="226"/>
    </location>
</feature>
<evidence type="ECO:0000313" key="7">
    <source>
        <dbReference type="EMBL" id="POY72414.1"/>
    </source>
</evidence>
<dbReference type="InterPro" id="IPR011701">
    <property type="entry name" value="MFS"/>
</dbReference>
<feature type="transmembrane region" description="Helical" evidence="6">
    <location>
        <begin position="140"/>
        <end position="161"/>
    </location>
</feature>
<organism evidence="7 8">
    <name type="scientific">Rhodotorula taiwanensis</name>
    <dbReference type="NCBI Taxonomy" id="741276"/>
    <lineage>
        <taxon>Eukaryota</taxon>
        <taxon>Fungi</taxon>
        <taxon>Dikarya</taxon>
        <taxon>Basidiomycota</taxon>
        <taxon>Pucciniomycotina</taxon>
        <taxon>Microbotryomycetes</taxon>
        <taxon>Sporidiobolales</taxon>
        <taxon>Sporidiobolaceae</taxon>
        <taxon>Rhodotorula</taxon>
    </lineage>
</organism>
<feature type="transmembrane region" description="Helical" evidence="6">
    <location>
        <begin position="417"/>
        <end position="435"/>
    </location>
</feature>
<feature type="transmembrane region" description="Helical" evidence="6">
    <location>
        <begin position="325"/>
        <end position="342"/>
    </location>
</feature>
<dbReference type="PANTHER" id="PTHR23502:SF45">
    <property type="entry name" value="MAJOR FACILITATOR SUPERFAMILY (MFS) PROFILE DOMAIN-CONTAINING PROTEIN"/>
    <property type="match status" value="1"/>
</dbReference>
<dbReference type="Proteomes" id="UP000237144">
    <property type="component" value="Unassembled WGS sequence"/>
</dbReference>
<dbReference type="Pfam" id="PF07690">
    <property type="entry name" value="MFS_1"/>
    <property type="match status" value="1"/>
</dbReference>
<evidence type="ECO:0000256" key="1">
    <source>
        <dbReference type="ARBA" id="ARBA00004141"/>
    </source>
</evidence>
<sequence length="563" mass="61462">MPAFKPTTINASFLEAGDNDRVENVSADGTPKSRTGAKRFLPKRQKSHAGPVLRDLREEGEPASADEATPPSTQPSTRRSSLTAVGDTPAGSDEKHEQAEKGLAKSTNTYGDFDDNKIVLVQFEDGDPENPLNWSNSKKWVITILLDMMTVAIGLSTTAYSSGISRMTDEFHVANVVGQVGMMCFNGACAIAPLFLAPFCELVGRREVFLSAYACFTLVFILLALAPNIGASLAGRTLSGLFGSCGTILVAPIYSGWIDQSLGWRWIEWIHMIFNGALLILELIFLRETRGAKILARRAKKLRKETGKNNFRAQIELENESVKDLLKTSITFLFLSAIPLCFQNNHGWSEGLAGLPYIALVLGCFIGFGTSRWSDGVYDRKRDANNGIPIPEYRLVGAMAFAWLLPAGLFIFSFTQYGFVTPVAPIISLVCILLTGKRREDHVFNAVYNYTADAYPAVASSAIAGQGLLRNMFGGATPLFANQMFSKMGYQFAGLLLSLVALLGAPLPFILFKYGERIRAKSKFASSDADLEKERDEDAGNNVTSPSHHGIRPEAQYTGTFAN</sequence>
<evidence type="ECO:0000256" key="4">
    <source>
        <dbReference type="ARBA" id="ARBA00023136"/>
    </source>
</evidence>
<evidence type="ECO:0000256" key="5">
    <source>
        <dbReference type="SAM" id="MobiDB-lite"/>
    </source>
</evidence>
<dbReference type="GO" id="GO:0022857">
    <property type="term" value="F:transmembrane transporter activity"/>
    <property type="evidence" value="ECO:0007669"/>
    <property type="project" value="InterPro"/>
</dbReference>
<dbReference type="InterPro" id="IPR036259">
    <property type="entry name" value="MFS_trans_sf"/>
</dbReference>
<keyword evidence="3 6" id="KW-1133">Transmembrane helix</keyword>
<proteinExistence type="predicted"/>
<keyword evidence="4 6" id="KW-0472">Membrane</keyword>
<comment type="subcellular location">
    <subcellularLocation>
        <location evidence="1">Membrane</location>
        <topology evidence="1">Multi-pass membrane protein</topology>
    </subcellularLocation>
</comment>
<evidence type="ECO:0008006" key="9">
    <source>
        <dbReference type="Google" id="ProtNLM"/>
    </source>
</evidence>
<evidence type="ECO:0000313" key="8">
    <source>
        <dbReference type="Proteomes" id="UP000237144"/>
    </source>
</evidence>
<feature type="transmembrane region" description="Helical" evidence="6">
    <location>
        <begin position="447"/>
        <end position="469"/>
    </location>
</feature>
<feature type="transmembrane region" description="Helical" evidence="6">
    <location>
        <begin position="489"/>
        <end position="512"/>
    </location>
</feature>